<organism evidence="2 3">
    <name type="scientific">Lichenicola cladoniae</name>
    <dbReference type="NCBI Taxonomy" id="1484109"/>
    <lineage>
        <taxon>Bacteria</taxon>
        <taxon>Pseudomonadati</taxon>
        <taxon>Pseudomonadota</taxon>
        <taxon>Alphaproteobacteria</taxon>
        <taxon>Acetobacterales</taxon>
        <taxon>Acetobacteraceae</taxon>
        <taxon>Lichenicola</taxon>
    </lineage>
</organism>
<keyword evidence="3" id="KW-1185">Reference proteome</keyword>
<dbReference type="AlphaFoldDB" id="A0A6M8HY03"/>
<feature type="signal peptide" evidence="1">
    <location>
        <begin position="1"/>
        <end position="25"/>
    </location>
</feature>
<dbReference type="EMBL" id="CP053709">
    <property type="protein sequence ID" value="QKE93126.1"/>
    <property type="molecule type" value="Genomic_DNA"/>
</dbReference>
<keyword evidence="1" id="KW-0732">Signal</keyword>
<dbReference type="RefSeq" id="WP_171833898.1">
    <property type="nucleotide sequence ID" value="NZ_CP053709.1"/>
</dbReference>
<evidence type="ECO:0000256" key="1">
    <source>
        <dbReference type="SAM" id="SignalP"/>
    </source>
</evidence>
<sequence length="314" mass="33797">MFKLRALLCAATVLSSLTISQAGRAEGGIYPNAVPPLPSALQVDQATQTLGNSTNQPVTGAAEAPAIVGGQAPPSLEALQATRPGDQHGDGLKPGRAEELRQSAMVYGAQGGLAGRAFALNEMLRRYEPVLDTTFDFRSLVLPVGSGQTLMRPPIITQAQLAFALGEGGQVARETACIYEITREAQLTSAPPNWREYLVRSWAAPQRPADAALPRTDDEVAYWNKWVAEGWGHGEKQAVDIFLSDLSRLQRDITGMARYRVLLRSGLVEQPRVVFQTRATQGGRDTLHVGDKVVRITDQPGLQGRRAGAGYGCQ</sequence>
<proteinExistence type="predicted"/>
<gene>
    <name evidence="2" type="ORF">HN018_23370</name>
</gene>
<evidence type="ECO:0000313" key="2">
    <source>
        <dbReference type="EMBL" id="QKE93126.1"/>
    </source>
</evidence>
<geneLocation type="plasmid" evidence="2 3">
    <name>unnamed1</name>
</geneLocation>
<reference evidence="2 3" key="1">
    <citation type="journal article" date="2014" name="World J. Microbiol. Biotechnol.">
        <title>Biodiversity and physiological characteristics of Antarctic and Arctic lichens-associated bacteria.</title>
        <authorList>
            <person name="Lee Y.M."/>
            <person name="Kim E.H."/>
            <person name="Lee H.K."/>
            <person name="Hong S.G."/>
        </authorList>
    </citation>
    <scope>NUCLEOTIDE SEQUENCE [LARGE SCALE GENOMIC DNA]</scope>
    <source>
        <strain evidence="2 3">PAMC 26569</strain>
        <plasmid evidence="2">unnamed1</plasmid>
    </source>
</reference>
<dbReference type="Proteomes" id="UP000500767">
    <property type="component" value="Plasmid unnamed1"/>
</dbReference>
<feature type="chain" id="PRO_5026747688" evidence="1">
    <location>
        <begin position="26"/>
        <end position="314"/>
    </location>
</feature>
<name>A0A6M8HY03_9PROT</name>
<accession>A0A6M8HY03</accession>
<protein>
    <submittedName>
        <fullName evidence="2">Type IV secretory system conjugative DNA transfer family protein</fullName>
    </submittedName>
</protein>
<evidence type="ECO:0000313" key="3">
    <source>
        <dbReference type="Proteomes" id="UP000500767"/>
    </source>
</evidence>
<dbReference type="KEGG" id="lck:HN018_23370"/>
<keyword evidence="2" id="KW-0614">Plasmid</keyword>
<dbReference type="InterPro" id="IPR031618">
    <property type="entry name" value="T4SS_TraI"/>
</dbReference>
<dbReference type="Pfam" id="PF16932">
    <property type="entry name" value="T4SS_TraI"/>
    <property type="match status" value="1"/>
</dbReference>